<evidence type="ECO:0000313" key="2">
    <source>
        <dbReference type="Proteomes" id="UP000005481"/>
    </source>
</evidence>
<dbReference type="RefSeq" id="WP_006791012.1">
    <property type="nucleotide sequence ID" value="NZ_JH417615.1"/>
</dbReference>
<dbReference type="OrthoDB" id="1634546at2"/>
<evidence type="ECO:0000313" key="1">
    <source>
        <dbReference type="EMBL" id="EHM37867.1"/>
    </source>
</evidence>
<comment type="caution">
    <text evidence="1">The sequence shown here is derived from an EMBL/GenBank/DDBJ whole genome shotgun (WGS) entry which is preliminary data.</text>
</comment>
<gene>
    <name evidence="1" type="ORF">HMPREF0080_02051</name>
</gene>
<dbReference type="Pfam" id="PF04883">
    <property type="entry name" value="HK97-gp10_like"/>
    <property type="match status" value="1"/>
</dbReference>
<dbReference type="eggNOG" id="COG5005">
    <property type="taxonomic scope" value="Bacteria"/>
</dbReference>
<dbReference type="HOGENOM" id="CLU_147815_0_0_9"/>
<proteinExistence type="predicted"/>
<dbReference type="AlphaFoldDB" id="G9YK42"/>
<organism evidence="1 2">
    <name type="scientific">Anaeroglobus geminatus F0357</name>
    <dbReference type="NCBI Taxonomy" id="861450"/>
    <lineage>
        <taxon>Bacteria</taxon>
        <taxon>Bacillati</taxon>
        <taxon>Bacillota</taxon>
        <taxon>Negativicutes</taxon>
        <taxon>Veillonellales</taxon>
        <taxon>Veillonellaceae</taxon>
        <taxon>Anaeroglobus</taxon>
    </lineage>
</organism>
<accession>G9YK42</accession>
<sequence>MYIKANLDDVTFRATADLTKFDELTRNRIRDVVREKAAEVQQRAVELVPKDTGKLASQIHLEFLNSDKMTAAKVYTNNKIAHLIEYGAAGAVVLPTRKKALAPGAEGWFMAKAVIPQRAAHPFMRPAIDYVRPTIESAIKEAITRDK</sequence>
<dbReference type="EMBL" id="AGCJ01000091">
    <property type="protein sequence ID" value="EHM37867.1"/>
    <property type="molecule type" value="Genomic_DNA"/>
</dbReference>
<reference evidence="1 2" key="1">
    <citation type="submission" date="2011-08" db="EMBL/GenBank/DDBJ databases">
        <authorList>
            <person name="Weinstock G."/>
            <person name="Sodergren E."/>
            <person name="Clifton S."/>
            <person name="Fulton L."/>
            <person name="Fulton B."/>
            <person name="Courtney L."/>
            <person name="Fronick C."/>
            <person name="Harrison M."/>
            <person name="Strong C."/>
            <person name="Farmer C."/>
            <person name="Delahaunty K."/>
            <person name="Markovic C."/>
            <person name="Hall O."/>
            <person name="Minx P."/>
            <person name="Tomlinson C."/>
            <person name="Mitreva M."/>
            <person name="Hou S."/>
            <person name="Chen J."/>
            <person name="Wollam A."/>
            <person name="Pepin K.H."/>
            <person name="Johnson M."/>
            <person name="Bhonagiri V."/>
            <person name="Zhang X."/>
            <person name="Suruliraj S."/>
            <person name="Warren W."/>
            <person name="Chinwalla A."/>
            <person name="Mardis E.R."/>
            <person name="Wilson R.K."/>
        </authorList>
    </citation>
    <scope>NUCLEOTIDE SEQUENCE [LARGE SCALE GENOMIC DNA]</scope>
    <source>
        <strain evidence="1 2">F0357</strain>
    </source>
</reference>
<dbReference type="InterPro" id="IPR010064">
    <property type="entry name" value="HK97-gp10_tail"/>
</dbReference>
<name>G9YK42_9FIRM</name>
<keyword evidence="2" id="KW-1185">Reference proteome</keyword>
<dbReference type="STRING" id="861450.HMPREF0080_02051"/>
<protein>
    <submittedName>
        <fullName evidence="1">Phage protein, HK97 gp10 family</fullName>
    </submittedName>
</protein>
<dbReference type="Proteomes" id="UP000005481">
    <property type="component" value="Unassembled WGS sequence"/>
</dbReference>